<dbReference type="WBParaSite" id="ALUE_0001924601-mRNA-1">
    <property type="protein sequence ID" value="ALUE_0001924601-mRNA-1"/>
    <property type="gene ID" value="ALUE_0001924601"/>
</dbReference>
<dbReference type="Proteomes" id="UP000036681">
    <property type="component" value="Unplaced"/>
</dbReference>
<evidence type="ECO:0000313" key="3">
    <source>
        <dbReference type="WBParaSite" id="ALUE_0001924601-mRNA-1"/>
    </source>
</evidence>
<evidence type="ECO:0000313" key="2">
    <source>
        <dbReference type="Proteomes" id="UP000036681"/>
    </source>
</evidence>
<keyword evidence="2" id="KW-1185">Reference proteome</keyword>
<organism evidence="2 3">
    <name type="scientific">Ascaris lumbricoides</name>
    <name type="common">Giant roundworm</name>
    <dbReference type="NCBI Taxonomy" id="6252"/>
    <lineage>
        <taxon>Eukaryota</taxon>
        <taxon>Metazoa</taxon>
        <taxon>Ecdysozoa</taxon>
        <taxon>Nematoda</taxon>
        <taxon>Chromadorea</taxon>
        <taxon>Rhabditida</taxon>
        <taxon>Spirurina</taxon>
        <taxon>Ascaridomorpha</taxon>
        <taxon>Ascaridoidea</taxon>
        <taxon>Ascarididae</taxon>
        <taxon>Ascaris</taxon>
    </lineage>
</organism>
<name>A0A0M3IKH6_ASCLU</name>
<accession>A0A0M3IKH6</accession>
<dbReference type="AlphaFoldDB" id="A0A0M3IKH6"/>
<reference evidence="3" key="1">
    <citation type="submission" date="2017-02" db="UniProtKB">
        <authorList>
            <consortium name="WormBaseParasite"/>
        </authorList>
    </citation>
    <scope>IDENTIFICATION</scope>
</reference>
<protein>
    <submittedName>
        <fullName evidence="3">Uncharacterized protein</fullName>
    </submittedName>
</protein>
<feature type="compositionally biased region" description="Basic and acidic residues" evidence="1">
    <location>
        <begin position="89"/>
        <end position="99"/>
    </location>
</feature>
<feature type="region of interest" description="Disordered" evidence="1">
    <location>
        <begin position="62"/>
        <end position="99"/>
    </location>
</feature>
<proteinExistence type="predicted"/>
<sequence>MAPSFDEHAAAHEAIEHKLDQKNRSHPWGKKTCYMPRPPFMSKKHPICPVICCPCCPPPPPPPRDSHHQHGHHSPPSHPRGYHPPSSHPPEEHLVMAPSFDERAAAHEAIEHKLDRILHQLDECMKKCCNTC</sequence>
<evidence type="ECO:0000256" key="1">
    <source>
        <dbReference type="SAM" id="MobiDB-lite"/>
    </source>
</evidence>